<evidence type="ECO:0000313" key="2">
    <source>
        <dbReference type="Proteomes" id="UP000011115"/>
    </source>
</evidence>
<dbReference type="PANTHER" id="PTHR33180">
    <property type="entry name" value="PHOTOSYSTEM II CP43 REACTION CENTER PROTEIN"/>
    <property type="match status" value="1"/>
</dbReference>
<dbReference type="AlphaFoldDB" id="M1DWU3"/>
<keyword evidence="2" id="KW-1185">Reference proteome</keyword>
<dbReference type="Gramene" id="PGSC0003DMT400095674">
    <property type="protein sequence ID" value="PGSC0003DMT400095674"/>
    <property type="gene ID" value="PGSC0003DMG400045245"/>
</dbReference>
<reference evidence="1" key="2">
    <citation type="submission" date="2015-06" db="UniProtKB">
        <authorList>
            <consortium name="EnsemblPlants"/>
        </authorList>
    </citation>
    <scope>IDENTIFICATION</scope>
    <source>
        <strain evidence="1">DM1-3 516 R44</strain>
    </source>
</reference>
<protein>
    <submittedName>
        <fullName evidence="1">Uncharacterized protein</fullName>
    </submittedName>
</protein>
<dbReference type="HOGENOM" id="CLU_2150369_0_0_1"/>
<dbReference type="PaxDb" id="4113-PGSC0003DMT400095674"/>
<dbReference type="EnsemblPlants" id="PGSC0003DMT400095674">
    <property type="protein sequence ID" value="PGSC0003DMT400095674"/>
    <property type="gene ID" value="PGSC0003DMG400045245"/>
</dbReference>
<sequence length="112" mass="13111">MISQRLPIVNKLHLNNHLPKKGYNLDRGNEKRMEIRSKLVQPSSTQSLSFRVLLVITPRALNRLKATGERTILEDRRLSIDRVVSDFPGIWDTIQFHKFEGFTKPRNPYIPF</sequence>
<name>M1DWU3_SOLTU</name>
<evidence type="ECO:0000313" key="1">
    <source>
        <dbReference type="EnsemblPlants" id="PGSC0003DMT400095674"/>
    </source>
</evidence>
<dbReference type="Proteomes" id="UP000011115">
    <property type="component" value="Unassembled WGS sequence"/>
</dbReference>
<accession>M1DWU3</accession>
<reference evidence="2" key="1">
    <citation type="journal article" date="2011" name="Nature">
        <title>Genome sequence and analysis of the tuber crop potato.</title>
        <authorList>
            <consortium name="The Potato Genome Sequencing Consortium"/>
        </authorList>
    </citation>
    <scope>NUCLEOTIDE SEQUENCE [LARGE SCALE GENOMIC DNA]</scope>
    <source>
        <strain evidence="2">cv. DM1-3 516 R44</strain>
    </source>
</reference>
<proteinExistence type="predicted"/>
<organism evidence="1 2">
    <name type="scientific">Solanum tuberosum</name>
    <name type="common">Potato</name>
    <dbReference type="NCBI Taxonomy" id="4113"/>
    <lineage>
        <taxon>Eukaryota</taxon>
        <taxon>Viridiplantae</taxon>
        <taxon>Streptophyta</taxon>
        <taxon>Embryophyta</taxon>
        <taxon>Tracheophyta</taxon>
        <taxon>Spermatophyta</taxon>
        <taxon>Magnoliopsida</taxon>
        <taxon>eudicotyledons</taxon>
        <taxon>Gunneridae</taxon>
        <taxon>Pentapetalae</taxon>
        <taxon>asterids</taxon>
        <taxon>lamiids</taxon>
        <taxon>Solanales</taxon>
        <taxon>Solanaceae</taxon>
        <taxon>Solanoideae</taxon>
        <taxon>Solaneae</taxon>
        <taxon>Solanum</taxon>
    </lineage>
</organism>
<dbReference type="PANTHER" id="PTHR33180:SF31">
    <property type="entry name" value="POLYPROTEIN PROTEIN"/>
    <property type="match status" value="1"/>
</dbReference>
<dbReference type="InParanoid" id="M1DWU3"/>